<protein>
    <submittedName>
        <fullName evidence="1">Uncharacterized protein</fullName>
    </submittedName>
</protein>
<dbReference type="Proteomes" id="UP000698222">
    <property type="component" value="Unassembled WGS sequence"/>
</dbReference>
<evidence type="ECO:0000313" key="1">
    <source>
        <dbReference type="EMBL" id="MBP2410613.1"/>
    </source>
</evidence>
<evidence type="ECO:0000313" key="2">
    <source>
        <dbReference type="Proteomes" id="UP000698222"/>
    </source>
</evidence>
<dbReference type="RefSeq" id="WP_209894581.1">
    <property type="nucleotide sequence ID" value="NZ_BAAAJV010000008.1"/>
</dbReference>
<proteinExistence type="predicted"/>
<gene>
    <name evidence="1" type="ORF">JOF44_003516</name>
</gene>
<reference evidence="1 2" key="1">
    <citation type="submission" date="2021-03" db="EMBL/GenBank/DDBJ databases">
        <title>Sequencing the genomes of 1000 actinobacteria strains.</title>
        <authorList>
            <person name="Klenk H.-P."/>
        </authorList>
    </citation>
    <scope>NUCLEOTIDE SEQUENCE [LARGE SCALE GENOMIC DNA]</scope>
    <source>
        <strain evidence="1 2">DSM 14564</strain>
    </source>
</reference>
<comment type="caution">
    <text evidence="1">The sequence shown here is derived from an EMBL/GenBank/DDBJ whole genome shotgun (WGS) entry which is preliminary data.</text>
</comment>
<sequence length="55" mass="6275">MAIFRTLHSALGRFSDRRQSHDIERAQATRHSRLGAENTAMLKARRVQGPIGFVR</sequence>
<organism evidence="1 2">
    <name type="scientific">Brachybacterium fresconis</name>
    <dbReference type="NCBI Taxonomy" id="173363"/>
    <lineage>
        <taxon>Bacteria</taxon>
        <taxon>Bacillati</taxon>
        <taxon>Actinomycetota</taxon>
        <taxon>Actinomycetes</taxon>
        <taxon>Micrococcales</taxon>
        <taxon>Dermabacteraceae</taxon>
        <taxon>Brachybacterium</taxon>
    </lineage>
</organism>
<dbReference type="EMBL" id="JAGIOC010000001">
    <property type="protein sequence ID" value="MBP2410613.1"/>
    <property type="molecule type" value="Genomic_DNA"/>
</dbReference>
<keyword evidence="2" id="KW-1185">Reference proteome</keyword>
<accession>A0ABS4YP90</accession>
<name>A0ABS4YP90_9MICO</name>